<accession>A0A645DK82</accession>
<name>A0A645DK82_9ZZZZ</name>
<protein>
    <submittedName>
        <fullName evidence="1">Uncharacterized protein</fullName>
    </submittedName>
</protein>
<gene>
    <name evidence="1" type="ORF">SDC9_136787</name>
</gene>
<evidence type="ECO:0000313" key="1">
    <source>
        <dbReference type="EMBL" id="MPM89675.1"/>
    </source>
</evidence>
<reference evidence="1" key="1">
    <citation type="submission" date="2019-08" db="EMBL/GenBank/DDBJ databases">
        <authorList>
            <person name="Kucharzyk K."/>
            <person name="Murdoch R.W."/>
            <person name="Higgins S."/>
            <person name="Loffler F."/>
        </authorList>
    </citation>
    <scope>NUCLEOTIDE SEQUENCE</scope>
</reference>
<sequence>MQRLRIEREQTDRGGALILRGKIYLAVKPLDDLARIELRLLAEQIAKERDLRLVEVHLEPFLCACQRVNAGERDADAPLVRFCEEVRGDLIICALLKEFVVARVGDKQITAV</sequence>
<dbReference type="AlphaFoldDB" id="A0A645DK82"/>
<dbReference type="EMBL" id="VSSQ01037068">
    <property type="protein sequence ID" value="MPM89675.1"/>
    <property type="molecule type" value="Genomic_DNA"/>
</dbReference>
<comment type="caution">
    <text evidence="1">The sequence shown here is derived from an EMBL/GenBank/DDBJ whole genome shotgun (WGS) entry which is preliminary data.</text>
</comment>
<proteinExistence type="predicted"/>
<organism evidence="1">
    <name type="scientific">bioreactor metagenome</name>
    <dbReference type="NCBI Taxonomy" id="1076179"/>
    <lineage>
        <taxon>unclassified sequences</taxon>
        <taxon>metagenomes</taxon>
        <taxon>ecological metagenomes</taxon>
    </lineage>
</organism>